<proteinExistence type="predicted"/>
<dbReference type="AlphaFoldDB" id="A0A1B7MSR2"/>
<name>A0A1B7MSR2_9AGAM</name>
<gene>
    <name evidence="1" type="ORF">K503DRAFT_828537</name>
</gene>
<dbReference type="InterPro" id="IPR036397">
    <property type="entry name" value="RNaseH_sf"/>
</dbReference>
<accession>A0A1B7MSR2</accession>
<dbReference type="Proteomes" id="UP000092154">
    <property type="component" value="Unassembled WGS sequence"/>
</dbReference>
<reference evidence="1 2" key="1">
    <citation type="submission" date="2016-06" db="EMBL/GenBank/DDBJ databases">
        <title>Comparative genomics of the ectomycorrhizal sister species Rhizopogon vinicolor and Rhizopogon vesiculosus (Basidiomycota: Boletales) reveals a divergence of the mating type B locus.</title>
        <authorList>
            <consortium name="DOE Joint Genome Institute"/>
            <person name="Mujic A.B."/>
            <person name="Kuo A."/>
            <person name="Tritt A."/>
            <person name="Lipzen A."/>
            <person name="Chen C."/>
            <person name="Johnson J."/>
            <person name="Sharma A."/>
            <person name="Barry K."/>
            <person name="Grigoriev I.V."/>
            <person name="Spatafora J.W."/>
        </authorList>
    </citation>
    <scope>NUCLEOTIDE SEQUENCE [LARGE SCALE GENOMIC DNA]</scope>
    <source>
        <strain evidence="1 2">AM-OR11-026</strain>
    </source>
</reference>
<sequence length="128" mass="14723">MAKTAATNTSSSVNLISATRSHLFEKSLKLQDICAFFFLPKFHCELNFIEFFWGVVKKYLRDICDYTFATLKENMPKALAPIQRSTGYHDVVIGTLQKRCALVFGHHMTVNNICARVAFLDHFFVFDY</sequence>
<evidence type="ECO:0000313" key="2">
    <source>
        <dbReference type="Proteomes" id="UP000092154"/>
    </source>
</evidence>
<dbReference type="STRING" id="1314800.A0A1B7MSR2"/>
<keyword evidence="2" id="KW-1185">Reference proteome</keyword>
<dbReference type="OrthoDB" id="10039611at2759"/>
<protein>
    <submittedName>
        <fullName evidence="1">Uncharacterized protein</fullName>
    </submittedName>
</protein>
<evidence type="ECO:0000313" key="1">
    <source>
        <dbReference type="EMBL" id="OAX35610.1"/>
    </source>
</evidence>
<dbReference type="InParanoid" id="A0A1B7MSR2"/>
<dbReference type="GO" id="GO:0003676">
    <property type="term" value="F:nucleic acid binding"/>
    <property type="evidence" value="ECO:0007669"/>
    <property type="project" value="InterPro"/>
</dbReference>
<dbReference type="EMBL" id="KV448483">
    <property type="protein sequence ID" value="OAX35610.1"/>
    <property type="molecule type" value="Genomic_DNA"/>
</dbReference>
<organism evidence="1 2">
    <name type="scientific">Rhizopogon vinicolor AM-OR11-026</name>
    <dbReference type="NCBI Taxonomy" id="1314800"/>
    <lineage>
        <taxon>Eukaryota</taxon>
        <taxon>Fungi</taxon>
        <taxon>Dikarya</taxon>
        <taxon>Basidiomycota</taxon>
        <taxon>Agaricomycotina</taxon>
        <taxon>Agaricomycetes</taxon>
        <taxon>Agaricomycetidae</taxon>
        <taxon>Boletales</taxon>
        <taxon>Suillineae</taxon>
        <taxon>Rhizopogonaceae</taxon>
        <taxon>Rhizopogon</taxon>
    </lineage>
</organism>
<dbReference type="Gene3D" id="3.30.420.10">
    <property type="entry name" value="Ribonuclease H-like superfamily/Ribonuclease H"/>
    <property type="match status" value="1"/>
</dbReference>